<comment type="caution">
    <text evidence="1">The sequence shown here is derived from an EMBL/GenBank/DDBJ whole genome shotgun (WGS) entry which is preliminary data.</text>
</comment>
<dbReference type="Proteomes" id="UP000289703">
    <property type="component" value="Unassembled WGS sequence"/>
</dbReference>
<gene>
    <name evidence="1" type="ORF">EO244_04115</name>
</gene>
<evidence type="ECO:0000313" key="1">
    <source>
        <dbReference type="EMBL" id="RXQ96822.1"/>
    </source>
</evidence>
<dbReference type="InterPro" id="IPR019861">
    <property type="entry name" value="PorP/SprF_Bacteroidetes"/>
</dbReference>
<dbReference type="OrthoDB" id="1114455at2"/>
<organism evidence="1 2">
    <name type="scientific">Ancylomarina salipaludis</name>
    <dbReference type="NCBI Taxonomy" id="2501299"/>
    <lineage>
        <taxon>Bacteria</taxon>
        <taxon>Pseudomonadati</taxon>
        <taxon>Bacteroidota</taxon>
        <taxon>Bacteroidia</taxon>
        <taxon>Marinilabiliales</taxon>
        <taxon>Marinifilaceae</taxon>
        <taxon>Ancylomarina</taxon>
    </lineage>
</organism>
<reference evidence="1 2" key="1">
    <citation type="submission" date="2019-01" db="EMBL/GenBank/DDBJ databases">
        <title>Ancylomarina salipaludis sp. nov., isolated from a salt marsh.</title>
        <authorList>
            <person name="Yoon J.-H."/>
        </authorList>
    </citation>
    <scope>NUCLEOTIDE SEQUENCE [LARGE SCALE GENOMIC DNA]</scope>
    <source>
        <strain evidence="1 2">SHSM-M15</strain>
    </source>
</reference>
<accession>A0A4Q1JPP9</accession>
<dbReference type="EMBL" id="SAXA01000002">
    <property type="protein sequence ID" value="RXQ96822.1"/>
    <property type="molecule type" value="Genomic_DNA"/>
</dbReference>
<sequence>MKNRLHIISWYILMILICLFSTTPKLFSQENILFTNYNLNEIFTNPSFSGNKSYMEIAMGYHKQWTGVKGAPVSAILSAHAPLNNIKIGIAGMIYNNEIGILNETGFFANYAYKINLEKERIFALGFQAGIINKEIRWTELRTYDPSFNGDDPSIPNMNVSSITPNFGLGFSYYSPKFHIGFSAPRLLQDTYPYENSLNKNINFEFKDIYFYLNTDINLKVNTKIQVEPSILLFSSLNSTLDYNFNLIFYHINGIFAGCSYRAEKYWSINMGYEFNSKLGISYSYENSLDKIKRGDHTSHEIFINYKISLKKSNYTSPRFF</sequence>
<protein>
    <submittedName>
        <fullName evidence="1">Type IX secretion system membrane protein PorP/SprF</fullName>
    </submittedName>
</protein>
<dbReference type="RefSeq" id="WP_129253207.1">
    <property type="nucleotide sequence ID" value="NZ_SAXA01000002.1"/>
</dbReference>
<keyword evidence="2" id="KW-1185">Reference proteome</keyword>
<name>A0A4Q1JPP9_9BACT</name>
<dbReference type="AlphaFoldDB" id="A0A4Q1JPP9"/>
<evidence type="ECO:0000313" key="2">
    <source>
        <dbReference type="Proteomes" id="UP000289703"/>
    </source>
</evidence>
<proteinExistence type="predicted"/>
<dbReference type="Pfam" id="PF11751">
    <property type="entry name" value="PorP_SprF"/>
    <property type="match status" value="1"/>
</dbReference>
<dbReference type="NCBIfam" id="TIGR03519">
    <property type="entry name" value="T9SS_PorP_fam"/>
    <property type="match status" value="1"/>
</dbReference>